<dbReference type="AlphaFoldDB" id="A0A7W8DIC1"/>
<dbReference type="RefSeq" id="WP_184337809.1">
    <property type="nucleotide sequence ID" value="NZ_JACHIG010000001.1"/>
</dbReference>
<feature type="signal peptide" evidence="1">
    <location>
        <begin position="1"/>
        <end position="19"/>
    </location>
</feature>
<sequence length="161" mass="17996">MNTRLSILCILMLASAAFAGSVDVAVKPEVQQKSADIKKEEYVSTHWLRVRVTNFTSTKLDGVTLKWALYAANLRRGADTVNVEKSGEMKITVDPSGHYVDVETPKVAFDYVRTHSERSGRRSYKLVEESGKKYHGFHVQVLNGTEVLGEAVSESVRKHLK</sequence>
<evidence type="ECO:0000313" key="2">
    <source>
        <dbReference type="EMBL" id="MBB5030857.1"/>
    </source>
</evidence>
<evidence type="ECO:0000313" key="3">
    <source>
        <dbReference type="Proteomes" id="UP000590740"/>
    </source>
</evidence>
<gene>
    <name evidence="2" type="ORF">HNQ65_000411</name>
</gene>
<proteinExistence type="predicted"/>
<dbReference type="EMBL" id="JACHIG010000001">
    <property type="protein sequence ID" value="MBB5030857.1"/>
    <property type="molecule type" value="Genomic_DNA"/>
</dbReference>
<keyword evidence="3" id="KW-1185">Reference proteome</keyword>
<feature type="chain" id="PRO_5031296529" evidence="1">
    <location>
        <begin position="20"/>
        <end position="161"/>
    </location>
</feature>
<accession>A0A7W8DIC1</accession>
<reference evidence="2 3" key="1">
    <citation type="submission" date="2020-08" db="EMBL/GenBank/DDBJ databases">
        <title>Genomic Encyclopedia of Type Strains, Phase IV (KMG-IV): sequencing the most valuable type-strain genomes for metagenomic binning, comparative biology and taxonomic classification.</title>
        <authorList>
            <person name="Goeker M."/>
        </authorList>
    </citation>
    <scope>NUCLEOTIDE SEQUENCE [LARGE SCALE GENOMIC DNA]</scope>
    <source>
        <strain evidence="2 3">DSM 12252</strain>
    </source>
</reference>
<evidence type="ECO:0000256" key="1">
    <source>
        <dbReference type="SAM" id="SignalP"/>
    </source>
</evidence>
<protein>
    <submittedName>
        <fullName evidence="2">Uncharacterized protein</fullName>
    </submittedName>
</protein>
<organism evidence="2 3">
    <name type="scientific">Prosthecobacter vanneervenii</name>
    <dbReference type="NCBI Taxonomy" id="48466"/>
    <lineage>
        <taxon>Bacteria</taxon>
        <taxon>Pseudomonadati</taxon>
        <taxon>Verrucomicrobiota</taxon>
        <taxon>Verrucomicrobiia</taxon>
        <taxon>Verrucomicrobiales</taxon>
        <taxon>Verrucomicrobiaceae</taxon>
        <taxon>Prosthecobacter</taxon>
    </lineage>
</organism>
<dbReference type="Proteomes" id="UP000590740">
    <property type="component" value="Unassembled WGS sequence"/>
</dbReference>
<keyword evidence="1" id="KW-0732">Signal</keyword>
<comment type="caution">
    <text evidence="2">The sequence shown here is derived from an EMBL/GenBank/DDBJ whole genome shotgun (WGS) entry which is preliminary data.</text>
</comment>
<name>A0A7W8DIC1_9BACT</name>